<dbReference type="Gene3D" id="3.90.220.20">
    <property type="entry name" value="DNA methylase specificity domains"/>
    <property type="match status" value="1"/>
</dbReference>
<dbReference type="Pfam" id="PF01420">
    <property type="entry name" value="Methylase_S"/>
    <property type="match status" value="1"/>
</dbReference>
<keyword evidence="2" id="KW-0680">Restriction system</keyword>
<evidence type="ECO:0000256" key="1">
    <source>
        <dbReference type="ARBA" id="ARBA00010923"/>
    </source>
</evidence>
<reference evidence="5 6" key="1">
    <citation type="submission" date="2018-08" db="EMBL/GenBank/DDBJ databases">
        <title>A genome reference for cultivated species of the human gut microbiota.</title>
        <authorList>
            <person name="Zou Y."/>
            <person name="Xue W."/>
            <person name="Luo G."/>
        </authorList>
    </citation>
    <scope>NUCLEOTIDE SEQUENCE [LARGE SCALE GENOMIC DNA]</scope>
    <source>
        <strain evidence="5 6">AF22-21</strain>
    </source>
</reference>
<dbReference type="GO" id="GO:0004519">
    <property type="term" value="F:endonuclease activity"/>
    <property type="evidence" value="ECO:0007669"/>
    <property type="project" value="UniProtKB-KW"/>
</dbReference>
<evidence type="ECO:0000259" key="4">
    <source>
        <dbReference type="Pfam" id="PF01420"/>
    </source>
</evidence>
<dbReference type="GO" id="GO:0003677">
    <property type="term" value="F:DNA binding"/>
    <property type="evidence" value="ECO:0007669"/>
    <property type="project" value="UniProtKB-KW"/>
</dbReference>
<protein>
    <submittedName>
        <fullName evidence="5">Restriction endonuclease subunit S</fullName>
    </submittedName>
</protein>
<dbReference type="InterPro" id="IPR044946">
    <property type="entry name" value="Restrct_endonuc_typeI_TRD_sf"/>
</dbReference>
<dbReference type="GO" id="GO:0009307">
    <property type="term" value="P:DNA restriction-modification system"/>
    <property type="evidence" value="ECO:0007669"/>
    <property type="project" value="UniProtKB-KW"/>
</dbReference>
<accession>A0A412IRI2</accession>
<dbReference type="AlphaFoldDB" id="A0A412IRI2"/>
<feature type="domain" description="Type I restriction modification DNA specificity" evidence="4">
    <location>
        <begin position="2"/>
        <end position="46"/>
    </location>
</feature>
<proteinExistence type="inferred from homology"/>
<keyword evidence="5" id="KW-0255">Endonuclease</keyword>
<dbReference type="SUPFAM" id="SSF116734">
    <property type="entry name" value="DNA methylase specificity domain"/>
    <property type="match status" value="1"/>
</dbReference>
<keyword evidence="3" id="KW-0238">DNA-binding</keyword>
<evidence type="ECO:0000313" key="5">
    <source>
        <dbReference type="EMBL" id="RGS41715.1"/>
    </source>
</evidence>
<organism evidence="5 6">
    <name type="scientific">Coprococcus eutactus</name>
    <dbReference type="NCBI Taxonomy" id="33043"/>
    <lineage>
        <taxon>Bacteria</taxon>
        <taxon>Bacillati</taxon>
        <taxon>Bacillota</taxon>
        <taxon>Clostridia</taxon>
        <taxon>Lachnospirales</taxon>
        <taxon>Lachnospiraceae</taxon>
        <taxon>Coprococcus</taxon>
    </lineage>
</organism>
<evidence type="ECO:0000256" key="3">
    <source>
        <dbReference type="ARBA" id="ARBA00023125"/>
    </source>
</evidence>
<keyword evidence="5" id="KW-0378">Hydrolase</keyword>
<comment type="similarity">
    <text evidence="1">Belongs to the type-I restriction system S methylase family.</text>
</comment>
<comment type="caution">
    <text evidence="5">The sequence shown here is derived from an EMBL/GenBank/DDBJ whole genome shotgun (WGS) entry which is preliminary data.</text>
</comment>
<evidence type="ECO:0000313" key="6">
    <source>
        <dbReference type="Proteomes" id="UP000283295"/>
    </source>
</evidence>
<dbReference type="InterPro" id="IPR000055">
    <property type="entry name" value="Restrct_endonuc_typeI_TRD"/>
</dbReference>
<dbReference type="Proteomes" id="UP000283295">
    <property type="component" value="Unassembled WGS sequence"/>
</dbReference>
<keyword evidence="5" id="KW-0540">Nuclease</keyword>
<sequence length="64" mass="7525">MSKSDIESIEIPIPDIDMQKKMINVLDNFETICSDLNIGLPAEIEARQKQYEYYRDKLLSFKEL</sequence>
<name>A0A412IRI2_9FIRM</name>
<gene>
    <name evidence="5" type="ORF">DWX94_08370</name>
</gene>
<dbReference type="EMBL" id="QRVK01000018">
    <property type="protein sequence ID" value="RGS41715.1"/>
    <property type="molecule type" value="Genomic_DNA"/>
</dbReference>
<evidence type="ECO:0000256" key="2">
    <source>
        <dbReference type="ARBA" id="ARBA00022747"/>
    </source>
</evidence>
<dbReference type="OrthoDB" id="9795776at2"/>